<reference evidence="3 4" key="1">
    <citation type="submission" date="2018-09" db="EMBL/GenBank/DDBJ databases">
        <title>Phylogeny of the Shewanellaceae, and recommendation for two new genera, Pseudoshewanella and Parashewanella.</title>
        <authorList>
            <person name="Wang G."/>
        </authorList>
    </citation>
    <scope>NUCLEOTIDE SEQUENCE [LARGE SCALE GENOMIC DNA]</scope>
    <source>
        <strain evidence="3 4">KCTC 22492</strain>
    </source>
</reference>
<dbReference type="RefSeq" id="WP_121854424.1">
    <property type="nucleotide sequence ID" value="NZ_CP037952.1"/>
</dbReference>
<organism evidence="3 4">
    <name type="scientific">Parashewanella spongiae</name>
    <dbReference type="NCBI Taxonomy" id="342950"/>
    <lineage>
        <taxon>Bacteria</taxon>
        <taxon>Pseudomonadati</taxon>
        <taxon>Pseudomonadota</taxon>
        <taxon>Gammaproteobacteria</taxon>
        <taxon>Alteromonadales</taxon>
        <taxon>Shewanellaceae</taxon>
        <taxon>Parashewanella</taxon>
    </lineage>
</organism>
<evidence type="ECO:0000256" key="2">
    <source>
        <dbReference type="SAM" id="MobiDB-lite"/>
    </source>
</evidence>
<dbReference type="PROSITE" id="PS50005">
    <property type="entry name" value="TPR"/>
    <property type="match status" value="3"/>
</dbReference>
<name>A0A3A6T7T3_9GAMM</name>
<dbReference type="EMBL" id="QYYH01000107">
    <property type="protein sequence ID" value="RJY10410.1"/>
    <property type="molecule type" value="Genomic_DNA"/>
</dbReference>
<gene>
    <name evidence="3" type="ORF">D5R81_14900</name>
</gene>
<evidence type="ECO:0000313" key="4">
    <source>
        <dbReference type="Proteomes" id="UP000273022"/>
    </source>
</evidence>
<dbReference type="AlphaFoldDB" id="A0A3A6T7T3"/>
<keyword evidence="4" id="KW-1185">Reference proteome</keyword>
<feature type="repeat" description="TPR" evidence="1">
    <location>
        <begin position="365"/>
        <end position="398"/>
    </location>
</feature>
<proteinExistence type="predicted"/>
<feature type="compositionally biased region" description="Polar residues" evidence="2">
    <location>
        <begin position="102"/>
        <end position="112"/>
    </location>
</feature>
<dbReference type="Pfam" id="PF13424">
    <property type="entry name" value="TPR_12"/>
    <property type="match status" value="2"/>
</dbReference>
<dbReference type="OrthoDB" id="9766710at2"/>
<feature type="repeat" description="TPR" evidence="1">
    <location>
        <begin position="405"/>
        <end position="438"/>
    </location>
</feature>
<feature type="region of interest" description="Disordered" evidence="2">
    <location>
        <begin position="53"/>
        <end position="112"/>
    </location>
</feature>
<feature type="repeat" description="TPR" evidence="1">
    <location>
        <begin position="198"/>
        <end position="231"/>
    </location>
</feature>
<evidence type="ECO:0000313" key="3">
    <source>
        <dbReference type="EMBL" id="RJY10410.1"/>
    </source>
</evidence>
<protein>
    <submittedName>
        <fullName evidence="3">Tetratricopeptide repeat protein</fullName>
    </submittedName>
</protein>
<dbReference type="PANTHER" id="PTHR10098:SF108">
    <property type="entry name" value="TETRATRICOPEPTIDE REPEAT PROTEIN 28"/>
    <property type="match status" value="1"/>
</dbReference>
<dbReference type="Proteomes" id="UP000273022">
    <property type="component" value="Unassembled WGS sequence"/>
</dbReference>
<dbReference type="SMART" id="SM00028">
    <property type="entry name" value="TPR"/>
    <property type="match status" value="6"/>
</dbReference>
<dbReference type="Gene3D" id="1.25.40.10">
    <property type="entry name" value="Tetratricopeptide repeat domain"/>
    <property type="match status" value="2"/>
</dbReference>
<keyword evidence="1" id="KW-0802">TPR repeat</keyword>
<dbReference type="PANTHER" id="PTHR10098">
    <property type="entry name" value="RAPSYN-RELATED"/>
    <property type="match status" value="1"/>
</dbReference>
<evidence type="ECO:0000256" key="1">
    <source>
        <dbReference type="PROSITE-ProRule" id="PRU00339"/>
    </source>
</evidence>
<sequence>MASLSESCASFTVSDYCEKVTTGDDKHNSEPVVDAQHTQYQVQSVQSLQSSLSEFHLSSTPLPENKEPNSLTQAPKQCSEHREPEQQEITCPKTQDTRTESGLESPTQAADTFSSRFEPVQIRFDFTSLKELLHAKYYQSMQKKIECIDSSAFDRESKDHLDFISGITFLKLRQFKQAKQCLKLVTQRKPSAENTDLFVVYVYLGDVYFEEENFKSAKGIYQKAINLHSSDKPKITSTFSIVSPSLISVHLKLAVTYKNQKKFELALKQYEIALTVAKTDNEKLRVQTLWGNLLRRLGDNHNALTLYLNCIKLSIQLGDSKSLAWSHGNTGLAYLGLQNWPLALEHSETSLPLTLEHEPTPQAISRAYNNLGTVYQASGDFSKAEELYGLALSQAIFGDDKAGQANAYGNIANLAVLQKKYASAILHYRVILSLKPDTSTKMDCMHNLGCALYEYATTELRSHINQDKLPIEVQLNIKIVKVTEHPSFMIQGDPIICGFHSGLGEKAKIKEVKQLLTKSVETLTHLKEHHLATFAHSAERYKSDLWPVFLSNNQRAFHRLVDGLLTLGLPHEALVVTEETRTRCIIEQCTQNDGAEKTNMNSITLPLSYETIWYTLMSCIHATVYLYFTGDRLAIWYFNSEKKLMTSYSFLSDNELNYGAFKTIRDIVQQDGGICRLINRGYSDFDTSTMQQYNLKCEQLNRVLDKLSSFIKQLNETLPTLKQKKTIFWVI</sequence>
<dbReference type="InterPro" id="IPR011990">
    <property type="entry name" value="TPR-like_helical_dom_sf"/>
</dbReference>
<feature type="compositionally biased region" description="Polar residues" evidence="2">
    <location>
        <begin position="56"/>
        <end position="76"/>
    </location>
</feature>
<accession>A0A3A6T7T3</accession>
<comment type="caution">
    <text evidence="3">The sequence shown here is derived from an EMBL/GenBank/DDBJ whole genome shotgun (WGS) entry which is preliminary data.</text>
</comment>
<dbReference type="InterPro" id="IPR019734">
    <property type="entry name" value="TPR_rpt"/>
</dbReference>
<dbReference type="SUPFAM" id="SSF48452">
    <property type="entry name" value="TPR-like"/>
    <property type="match status" value="2"/>
</dbReference>